<evidence type="ECO:0000256" key="1">
    <source>
        <dbReference type="SAM" id="MobiDB-lite"/>
    </source>
</evidence>
<dbReference type="AlphaFoldDB" id="A0A1V2N6W2"/>
<gene>
    <name evidence="2" type="ORF">AYO25_05200</name>
</gene>
<name>A0A1V2N6W2_9HYPH</name>
<sequence length="88" mass="9925">MYYSFTEEDEKRKKESVRNLSSQKLKDPTFFQGAGDQIAKTPFRMAESLASFALPDDYKSPFRHDPQTQGTVAGLIDQMSVISAYIAP</sequence>
<reference evidence="2 3" key="1">
    <citation type="journal article" date="2017" name="PLoS ONE">
        <title>Genomic sequence of 'Candidatus Liberibacter solanacearum' haplotype C and its comparison with haplotype A and B genomes.</title>
        <authorList>
            <person name="Wang J."/>
            <person name="Haapalainen M."/>
            <person name="Schott T."/>
            <person name="Thompson S.M."/>
            <person name="Smith G.R."/>
            <person name="Nissinen A.I."/>
            <person name="Pirhonen M."/>
        </authorList>
    </citation>
    <scope>NUCLEOTIDE SEQUENCE [LARGE SCALE GENOMIC DNA]</scope>
    <source>
        <strain evidence="2 3">FIN111</strain>
    </source>
</reference>
<comment type="caution">
    <text evidence="2">The sequence shown here is derived from an EMBL/GenBank/DDBJ whole genome shotgun (WGS) entry which is preliminary data.</text>
</comment>
<feature type="region of interest" description="Disordered" evidence="1">
    <location>
        <begin position="1"/>
        <end position="22"/>
    </location>
</feature>
<organism evidence="2 3">
    <name type="scientific">Candidatus Liberibacter solanacearum</name>
    <dbReference type="NCBI Taxonomy" id="556287"/>
    <lineage>
        <taxon>Bacteria</taxon>
        <taxon>Pseudomonadati</taxon>
        <taxon>Pseudomonadota</taxon>
        <taxon>Alphaproteobacteria</taxon>
        <taxon>Hyphomicrobiales</taxon>
        <taxon>Rhizobiaceae</taxon>
        <taxon>Liberibacter</taxon>
    </lineage>
</organism>
<evidence type="ECO:0000313" key="2">
    <source>
        <dbReference type="EMBL" id="ONI58434.1"/>
    </source>
</evidence>
<dbReference type="EMBL" id="LVWB01000015">
    <property type="protein sequence ID" value="ONI58434.1"/>
    <property type="molecule type" value="Genomic_DNA"/>
</dbReference>
<accession>A0A1V2N6W2</accession>
<protein>
    <submittedName>
        <fullName evidence="2">Uncharacterized protein</fullName>
    </submittedName>
</protein>
<proteinExistence type="predicted"/>
<dbReference type="RefSeq" id="WP_076969243.1">
    <property type="nucleotide sequence ID" value="NZ_LVWB01000015.1"/>
</dbReference>
<evidence type="ECO:0000313" key="3">
    <source>
        <dbReference type="Proteomes" id="UP000189542"/>
    </source>
</evidence>
<dbReference type="Proteomes" id="UP000189542">
    <property type="component" value="Unassembled WGS sequence"/>
</dbReference>